<gene>
    <name evidence="5" type="ORF">HUE88_03430</name>
</gene>
<dbReference type="InterPro" id="IPR002104">
    <property type="entry name" value="Integrase_catalytic"/>
</dbReference>
<dbReference type="EMBL" id="CP054492">
    <property type="protein sequence ID" value="QOY52750.1"/>
    <property type="molecule type" value="Genomic_DNA"/>
</dbReference>
<dbReference type="KEGG" id="sbal:HUE88_03430"/>
<keyword evidence="6" id="KW-1185">Reference proteome</keyword>
<evidence type="ECO:0000256" key="1">
    <source>
        <dbReference type="ARBA" id="ARBA00008857"/>
    </source>
</evidence>
<protein>
    <submittedName>
        <fullName evidence="5">Site-specific integrase</fullName>
    </submittedName>
</protein>
<evidence type="ECO:0000259" key="4">
    <source>
        <dbReference type="PROSITE" id="PS51898"/>
    </source>
</evidence>
<sequence>MDFNTLQIGAITSVGQGISIKKLNTGKFSYSATYRDNNSKAKRKVLMTKDKHINKHITEALVLMDKFKSSLHGVNIPIEKEEKEIIIDNSSNTIENDLTTNYLTLNELAALFFESKKTDMTIMLKQKYNYLKKEKEFQENRVVQTKLYNLHKEVLKYNKNIRDSELASIPVNKILKSDILKYTKSYLPTKNLAEKSTYDLITKIKSIINYAIRNQIIDIKNPFQNTIFKNPKKVRENSLSIEEIKLLLETCKAHTKNPNVYLSVYLAVLTAGRSNTILNIRKKDIDIDKKEITLNNFKTNSKRYRIALNDEAVNWLETKVLVNYENDEYLIRPIDPRRRRTPPQPLTVVPKTVYTIMDKLFNKNLNKQNNQDRDLVINFHSIRRSIATSLAEQGASIYNIMVLLNHSSVKQTQDYLNLSNKNLANDTNTLNSNIFNNFGNANSVIPY</sequence>
<feature type="domain" description="Tyr recombinase" evidence="4">
    <location>
        <begin position="234"/>
        <end position="428"/>
    </location>
</feature>
<evidence type="ECO:0000256" key="2">
    <source>
        <dbReference type="ARBA" id="ARBA00023125"/>
    </source>
</evidence>
<dbReference type="GO" id="GO:0003677">
    <property type="term" value="F:DNA binding"/>
    <property type="evidence" value="ECO:0007669"/>
    <property type="project" value="UniProtKB-KW"/>
</dbReference>
<dbReference type="GO" id="GO:0006310">
    <property type="term" value="P:DNA recombination"/>
    <property type="evidence" value="ECO:0007669"/>
    <property type="project" value="UniProtKB-KW"/>
</dbReference>
<name>A0A7S7LWN9_9BACT</name>
<dbReference type="PANTHER" id="PTHR30349:SF41">
    <property type="entry name" value="INTEGRASE_RECOMBINASE PROTEIN MJ0367-RELATED"/>
    <property type="match status" value="1"/>
</dbReference>
<evidence type="ECO:0000256" key="3">
    <source>
        <dbReference type="ARBA" id="ARBA00023172"/>
    </source>
</evidence>
<dbReference type="Gene3D" id="1.10.443.10">
    <property type="entry name" value="Intergrase catalytic core"/>
    <property type="match status" value="1"/>
</dbReference>
<accession>A0A7S7LWN9</accession>
<evidence type="ECO:0000313" key="5">
    <source>
        <dbReference type="EMBL" id="QOY52750.1"/>
    </source>
</evidence>
<dbReference type="PANTHER" id="PTHR30349">
    <property type="entry name" value="PHAGE INTEGRASE-RELATED"/>
    <property type="match status" value="1"/>
</dbReference>
<dbReference type="InterPro" id="IPR013762">
    <property type="entry name" value="Integrase-like_cat_sf"/>
</dbReference>
<keyword evidence="2" id="KW-0238">DNA-binding</keyword>
<dbReference type="AlphaFoldDB" id="A0A7S7LWN9"/>
<dbReference type="PROSITE" id="PS51898">
    <property type="entry name" value="TYR_RECOMBINASE"/>
    <property type="match status" value="1"/>
</dbReference>
<dbReference type="InterPro" id="IPR050090">
    <property type="entry name" value="Tyrosine_recombinase_XerCD"/>
</dbReference>
<keyword evidence="3" id="KW-0233">DNA recombination</keyword>
<dbReference type="InterPro" id="IPR011010">
    <property type="entry name" value="DNA_brk_join_enz"/>
</dbReference>
<comment type="similarity">
    <text evidence="1">Belongs to the 'phage' integrase family.</text>
</comment>
<dbReference type="Pfam" id="PF00589">
    <property type="entry name" value="Phage_integrase"/>
    <property type="match status" value="1"/>
</dbReference>
<dbReference type="RefSeq" id="WP_194371092.1">
    <property type="nucleotide sequence ID" value="NZ_CP054492.1"/>
</dbReference>
<dbReference type="SUPFAM" id="SSF56349">
    <property type="entry name" value="DNA breaking-rejoining enzymes"/>
    <property type="match status" value="1"/>
</dbReference>
<dbReference type="GO" id="GO:0015074">
    <property type="term" value="P:DNA integration"/>
    <property type="evidence" value="ECO:0007669"/>
    <property type="project" value="InterPro"/>
</dbReference>
<evidence type="ECO:0000313" key="6">
    <source>
        <dbReference type="Proteomes" id="UP000593994"/>
    </source>
</evidence>
<dbReference type="CDD" id="cd00397">
    <property type="entry name" value="DNA_BRE_C"/>
    <property type="match status" value="1"/>
</dbReference>
<organism evidence="5 6">
    <name type="scientific">Candidatus Sulfurimonas baltica</name>
    <dbReference type="NCBI Taxonomy" id="2740404"/>
    <lineage>
        <taxon>Bacteria</taxon>
        <taxon>Pseudomonadati</taxon>
        <taxon>Campylobacterota</taxon>
        <taxon>Epsilonproteobacteria</taxon>
        <taxon>Campylobacterales</taxon>
        <taxon>Sulfurimonadaceae</taxon>
        <taxon>Sulfurimonas</taxon>
    </lineage>
</organism>
<dbReference type="Proteomes" id="UP000593994">
    <property type="component" value="Chromosome"/>
</dbReference>
<proteinExistence type="inferred from homology"/>
<reference evidence="5 6" key="1">
    <citation type="submission" date="2020-05" db="EMBL/GenBank/DDBJ databases">
        <title>Sulfurimonas marisnigri, sp. nov., and Sulfurimonas baltica, sp. nov., manganese oxide reducing chemolithoautotrophs of the class Epsilonproteobacteria isolated from the pelagic redoxclines of the Black and Baltic Seas and emended description of the genus Sulfurimonas.</title>
        <authorList>
            <person name="Henkel J.V."/>
            <person name="Laudan C."/>
            <person name="Werner J."/>
            <person name="Neu T."/>
            <person name="Plewe S."/>
            <person name="Sproer C."/>
            <person name="Bunk B."/>
            <person name="Schulz-Vogt H.N."/>
        </authorList>
    </citation>
    <scope>NUCLEOTIDE SEQUENCE [LARGE SCALE GENOMIC DNA]</scope>
    <source>
        <strain evidence="5 6">GD2</strain>
    </source>
</reference>